<proteinExistence type="predicted"/>
<feature type="domain" description="BHLH" evidence="8">
    <location>
        <begin position="34"/>
        <end position="84"/>
    </location>
</feature>
<dbReference type="SUPFAM" id="SSF47459">
    <property type="entry name" value="HLH, helix-loop-helix DNA-binding domain"/>
    <property type="match status" value="1"/>
</dbReference>
<evidence type="ECO:0000256" key="6">
    <source>
        <dbReference type="SAM" id="Coils"/>
    </source>
</evidence>
<sequence length="228" mass="25225">MGLEDPLSAADETDVAAETIGKRGCPGKKNGKIPRRIHKAEREKLKREQLNDLFLELASALELTQPNNGKASILSEAARLLKDLLGLIECLKKENGSLLSESRYVTIEKNELKEENSALDTEIEQLQSELEKRVALSKPDLNVPPPEFHHPRLTPHFPGESLGLPAAEATLQQAPAVFVVPLHPDLQAYPRTTSNVSKPHARYPTPADSWPSQLLGEQEQLTARKEVQ</sequence>
<dbReference type="EMBL" id="CM004400">
    <property type="protein sequence ID" value="OAY31020.1"/>
    <property type="molecule type" value="Genomic_DNA"/>
</dbReference>
<dbReference type="EMBL" id="CM004400">
    <property type="protein sequence ID" value="OAY31019.1"/>
    <property type="molecule type" value="Genomic_DNA"/>
</dbReference>
<dbReference type="GO" id="GO:0003700">
    <property type="term" value="F:DNA-binding transcription factor activity"/>
    <property type="evidence" value="ECO:0000318"/>
    <property type="project" value="GO_Central"/>
</dbReference>
<feature type="region of interest" description="Disordered" evidence="7">
    <location>
        <begin position="189"/>
        <end position="228"/>
    </location>
</feature>
<name>A0A251JS03_MANES</name>
<dbReference type="GO" id="GO:0046983">
    <property type="term" value="F:protein dimerization activity"/>
    <property type="evidence" value="ECO:0007669"/>
    <property type="project" value="InterPro"/>
</dbReference>
<evidence type="ECO:0000313" key="9">
    <source>
        <dbReference type="EMBL" id="OAY31019.1"/>
    </source>
</evidence>
<evidence type="ECO:0000256" key="1">
    <source>
        <dbReference type="ARBA" id="ARBA00004123"/>
    </source>
</evidence>
<evidence type="ECO:0000256" key="2">
    <source>
        <dbReference type="ARBA" id="ARBA00023015"/>
    </source>
</evidence>
<dbReference type="SMR" id="A0A251JS03"/>
<dbReference type="GO" id="GO:0010106">
    <property type="term" value="P:cellular response to iron ion starvation"/>
    <property type="evidence" value="ECO:0000318"/>
    <property type="project" value="GO_Central"/>
</dbReference>
<reference evidence="9 10" key="1">
    <citation type="submission" date="2016-02" db="EMBL/GenBank/DDBJ databases">
        <title>WGS assembly of Manihot esculenta.</title>
        <authorList>
            <person name="Bredeson J.V."/>
            <person name="Prochnik S.E."/>
            <person name="Lyons J.B."/>
            <person name="Schmutz J."/>
            <person name="Grimwood J."/>
            <person name="Vrebalov J."/>
            <person name="Bart R.S."/>
            <person name="Amuge T."/>
            <person name="Ferguson M.E."/>
            <person name="Green R."/>
            <person name="Putnam N."/>
            <person name="Stites J."/>
            <person name="Rounsley S."/>
            <person name="Rokhsar D.S."/>
        </authorList>
    </citation>
    <scope>NUCLEOTIDE SEQUENCE [LARGE SCALE GENOMIC DNA]</scope>
    <source>
        <strain evidence="10">cv. AM560-2</strain>
        <tissue evidence="9">Leaf</tissue>
    </source>
</reference>
<feature type="region of interest" description="Disordered" evidence="7">
    <location>
        <begin position="1"/>
        <end position="36"/>
    </location>
</feature>
<dbReference type="PANTHER" id="PTHR47075:SF9">
    <property type="entry name" value="TRANSCRIPTION FACTOR BHLH47"/>
    <property type="match status" value="1"/>
</dbReference>
<evidence type="ECO:0000256" key="4">
    <source>
        <dbReference type="ARBA" id="ARBA00023163"/>
    </source>
</evidence>
<feature type="compositionally biased region" description="Basic residues" evidence="7">
    <location>
        <begin position="25"/>
        <end position="36"/>
    </location>
</feature>
<keyword evidence="5" id="KW-0539">Nucleus</keyword>
<keyword evidence="2" id="KW-0805">Transcription regulation</keyword>
<evidence type="ECO:0000256" key="5">
    <source>
        <dbReference type="ARBA" id="ARBA00023242"/>
    </source>
</evidence>
<dbReference type="Gene3D" id="4.10.280.10">
    <property type="entry name" value="Helix-loop-helix DNA-binding domain"/>
    <property type="match status" value="1"/>
</dbReference>
<comment type="subcellular location">
    <subcellularLocation>
        <location evidence="1">Nucleus</location>
    </subcellularLocation>
</comment>
<dbReference type="GO" id="GO:0003677">
    <property type="term" value="F:DNA binding"/>
    <property type="evidence" value="ECO:0007669"/>
    <property type="project" value="UniProtKB-KW"/>
</dbReference>
<keyword evidence="6" id="KW-0175">Coiled coil</keyword>
<keyword evidence="3" id="KW-0238">DNA-binding</keyword>
<evidence type="ECO:0000256" key="7">
    <source>
        <dbReference type="SAM" id="MobiDB-lite"/>
    </source>
</evidence>
<dbReference type="OrthoDB" id="1931098at2759"/>
<dbReference type="PROSITE" id="PS50888">
    <property type="entry name" value="BHLH"/>
    <property type="match status" value="1"/>
</dbReference>
<dbReference type="STRING" id="3983.A0A251JS03"/>
<accession>A0A251JS03</accession>
<dbReference type="Gramene" id="Manes.14G077100.4.v8.1">
    <property type="protein sequence ID" value="Manes.14G077100.4.v8.1.CDS"/>
    <property type="gene ID" value="Manes.14G077100.v8.1"/>
</dbReference>
<dbReference type="InterPro" id="IPR011598">
    <property type="entry name" value="bHLH_dom"/>
</dbReference>
<protein>
    <recommendedName>
        <fullName evidence="8">BHLH domain-containing protein</fullName>
    </recommendedName>
</protein>
<keyword evidence="4" id="KW-0804">Transcription</keyword>
<dbReference type="Gramene" id="Manes.14G077100.3.v8.1">
    <property type="protein sequence ID" value="Manes.14G077100.3.v8.1.CDS"/>
    <property type="gene ID" value="Manes.14G077100.v8.1"/>
</dbReference>
<dbReference type="OMA" id="VVVLPMQ"/>
<dbReference type="PANTHER" id="PTHR47075">
    <property type="entry name" value="TRANSCRIPTION FACTOR BHLH47"/>
    <property type="match status" value="1"/>
</dbReference>
<dbReference type="InterPro" id="IPR057075">
    <property type="entry name" value="bHLH_IRO3"/>
</dbReference>
<dbReference type="GO" id="GO:0005634">
    <property type="term" value="C:nucleus"/>
    <property type="evidence" value="ECO:0000318"/>
    <property type="project" value="GO_Central"/>
</dbReference>
<evidence type="ECO:0000313" key="10">
    <source>
        <dbReference type="Proteomes" id="UP000091857"/>
    </source>
</evidence>
<dbReference type="Proteomes" id="UP000091857">
    <property type="component" value="Chromosome 14"/>
</dbReference>
<gene>
    <name evidence="9" type="ORF">MANES_14G077100</name>
</gene>
<dbReference type="Pfam" id="PF23177">
    <property type="entry name" value="bHLH_IRO3"/>
    <property type="match status" value="1"/>
</dbReference>
<feature type="coiled-coil region" evidence="6">
    <location>
        <begin position="74"/>
        <end position="129"/>
    </location>
</feature>
<organism evidence="9 10">
    <name type="scientific">Manihot esculenta</name>
    <name type="common">Cassava</name>
    <name type="synonym">Jatropha manihot</name>
    <dbReference type="NCBI Taxonomy" id="3983"/>
    <lineage>
        <taxon>Eukaryota</taxon>
        <taxon>Viridiplantae</taxon>
        <taxon>Streptophyta</taxon>
        <taxon>Embryophyta</taxon>
        <taxon>Tracheophyta</taxon>
        <taxon>Spermatophyta</taxon>
        <taxon>Magnoliopsida</taxon>
        <taxon>eudicotyledons</taxon>
        <taxon>Gunneridae</taxon>
        <taxon>Pentapetalae</taxon>
        <taxon>rosids</taxon>
        <taxon>fabids</taxon>
        <taxon>Malpighiales</taxon>
        <taxon>Euphorbiaceae</taxon>
        <taxon>Crotonoideae</taxon>
        <taxon>Manihoteae</taxon>
        <taxon>Manihot</taxon>
    </lineage>
</organism>
<evidence type="ECO:0000256" key="3">
    <source>
        <dbReference type="ARBA" id="ARBA00023125"/>
    </source>
</evidence>
<evidence type="ECO:0000259" key="8">
    <source>
        <dbReference type="PROSITE" id="PS50888"/>
    </source>
</evidence>
<dbReference type="AlphaFoldDB" id="A0A251JS03"/>
<dbReference type="Gramene" id="Manes.14G077100.1.v8.1">
    <property type="protein sequence ID" value="Manes.14G077100.1.v8.1.CDS"/>
    <property type="gene ID" value="Manes.14G077100.v8.1"/>
</dbReference>
<keyword evidence="10" id="KW-1185">Reference proteome</keyword>
<dbReference type="InterPro" id="IPR036638">
    <property type="entry name" value="HLH_DNA-bd_sf"/>
</dbReference>